<dbReference type="RefSeq" id="WP_109676300.1">
    <property type="nucleotide sequence ID" value="NZ_QGDT01000010.1"/>
</dbReference>
<dbReference type="PROSITE" id="PS51257">
    <property type="entry name" value="PROKAR_LIPOPROTEIN"/>
    <property type="match status" value="1"/>
</dbReference>
<accession>A0A316AIR2</accession>
<protein>
    <submittedName>
        <fullName evidence="2">Uncharacterized protein DUF1735</fullName>
    </submittedName>
</protein>
<comment type="caution">
    <text evidence="2">The sequence shown here is derived from an EMBL/GenBank/DDBJ whole genome shotgun (WGS) entry which is preliminary data.</text>
</comment>
<dbReference type="InterPro" id="IPR013728">
    <property type="entry name" value="BT_3987-like_N"/>
</dbReference>
<feature type="domain" description="BT-3987-like N-terminal" evidence="1">
    <location>
        <begin position="31"/>
        <end position="161"/>
    </location>
</feature>
<evidence type="ECO:0000259" key="1">
    <source>
        <dbReference type="Pfam" id="PF08522"/>
    </source>
</evidence>
<dbReference type="EMBL" id="QGDT01000010">
    <property type="protein sequence ID" value="PWJ56854.1"/>
    <property type="molecule type" value="Genomic_DNA"/>
</dbReference>
<evidence type="ECO:0000313" key="2">
    <source>
        <dbReference type="EMBL" id="PWJ56854.1"/>
    </source>
</evidence>
<proteinExistence type="predicted"/>
<dbReference type="Gene3D" id="2.60.40.1740">
    <property type="entry name" value="hypothetical protein (bacova_03559)"/>
    <property type="match status" value="1"/>
</dbReference>
<organism evidence="2 3">
    <name type="scientific">Dyadobacter jejuensis</name>
    <dbReference type="NCBI Taxonomy" id="1082580"/>
    <lineage>
        <taxon>Bacteria</taxon>
        <taxon>Pseudomonadati</taxon>
        <taxon>Bacteroidota</taxon>
        <taxon>Cytophagia</taxon>
        <taxon>Cytophagales</taxon>
        <taxon>Spirosomataceae</taxon>
        <taxon>Dyadobacter</taxon>
    </lineage>
</organism>
<keyword evidence="3" id="KW-1185">Reference proteome</keyword>
<evidence type="ECO:0000313" key="3">
    <source>
        <dbReference type="Proteomes" id="UP000245880"/>
    </source>
</evidence>
<gene>
    <name evidence="2" type="ORF">CLV98_110165</name>
</gene>
<sequence>MKKNSLISILLLGILTSCYKDYIDDFDHDAIYFNYQTNVRTFVVGEGMKIEVGASLAGVRDNRQDRIVNFSLDNSLITSDILAVMKSGLGYIKDAIAPVTELKPLPTSYFTISDPSQMVIKKGTYMGSVVIKADSAAFLKDPATIHPVYALPFYIKSADADSVLSAKRYAVIALKYENMLFGNYYHGGVTVVKDSSGKILKTTNYYTTIPTPEIKMMTLQTVAPNALITNKISDQSGAMKITLADGNVTVSQAEGSSVVVLPDGTSSFNRSKLLQDRKLYLNYKFANPDGTTSYAQDTLTFRNRIRDGVNEWQDEDPSHY</sequence>
<dbReference type="AlphaFoldDB" id="A0A316AIR2"/>
<reference evidence="2 3" key="1">
    <citation type="submission" date="2018-03" db="EMBL/GenBank/DDBJ databases">
        <title>Genomic Encyclopedia of Archaeal and Bacterial Type Strains, Phase II (KMG-II): from individual species to whole genera.</title>
        <authorList>
            <person name="Goeker M."/>
        </authorList>
    </citation>
    <scope>NUCLEOTIDE SEQUENCE [LARGE SCALE GENOMIC DNA]</scope>
    <source>
        <strain evidence="2 3">DSM 100346</strain>
    </source>
</reference>
<dbReference type="OrthoDB" id="1041979at2"/>
<dbReference type="Pfam" id="PF08522">
    <property type="entry name" value="BT_3987-like_N"/>
    <property type="match status" value="1"/>
</dbReference>
<name>A0A316AIR2_9BACT</name>
<dbReference type="Proteomes" id="UP000245880">
    <property type="component" value="Unassembled WGS sequence"/>
</dbReference>